<dbReference type="PANTHER" id="PTHR47165:SF4">
    <property type="entry name" value="OS03G0429900 PROTEIN"/>
    <property type="match status" value="1"/>
</dbReference>
<gene>
    <name evidence="1" type="ORF">COLO4_12302</name>
</gene>
<accession>A0A1R3K1B2</accession>
<dbReference type="InterPro" id="IPR012340">
    <property type="entry name" value="NA-bd_OB-fold"/>
</dbReference>
<dbReference type="Proteomes" id="UP000187203">
    <property type="component" value="Unassembled WGS sequence"/>
</dbReference>
<dbReference type="Gene3D" id="2.40.50.140">
    <property type="entry name" value="Nucleic acid-binding proteins"/>
    <property type="match status" value="1"/>
</dbReference>
<evidence type="ECO:0000313" key="2">
    <source>
        <dbReference type="Proteomes" id="UP000187203"/>
    </source>
</evidence>
<sequence length="227" mass="26286">MNPLTIHHLCLNNEVQTIKLRISRRWDCVQTISRMRYGIAFVGIDYQIFKSYAHLFRNMIIEGNVYQITNFIVPNPQILDVSTRTSYFMFSHENTIIHQVSDPSGIYPRHFFDFTGENNLDDENIWETHLTDVIGVIKSIVRTTYLLMSSGNSVGRKDIKVMTLRKLAMSLWEILYITLDIPMHIATRPRLVVIFSGMRVRNYYVGISLTSTSASRAYVNLDIPETS</sequence>
<evidence type="ECO:0000313" key="1">
    <source>
        <dbReference type="EMBL" id="OMP00872.1"/>
    </source>
</evidence>
<name>A0A1R3K1B2_9ROSI</name>
<protein>
    <submittedName>
        <fullName evidence="1">Nucleic acid-binding protein</fullName>
    </submittedName>
</protein>
<dbReference type="SUPFAM" id="SSF50249">
    <property type="entry name" value="Nucleic acid-binding proteins"/>
    <property type="match status" value="1"/>
</dbReference>
<dbReference type="OrthoDB" id="1931061at2759"/>
<comment type="caution">
    <text evidence="1">The sequence shown here is derived from an EMBL/GenBank/DDBJ whole genome shotgun (WGS) entry which is preliminary data.</text>
</comment>
<keyword evidence="2" id="KW-1185">Reference proteome</keyword>
<proteinExistence type="predicted"/>
<dbReference type="PANTHER" id="PTHR47165">
    <property type="entry name" value="OS03G0429900 PROTEIN"/>
    <property type="match status" value="1"/>
</dbReference>
<reference evidence="2" key="1">
    <citation type="submission" date="2013-09" db="EMBL/GenBank/DDBJ databases">
        <title>Corchorus olitorius genome sequencing.</title>
        <authorList>
            <person name="Alam M."/>
            <person name="Haque M.S."/>
            <person name="Islam M.S."/>
            <person name="Emdad E.M."/>
            <person name="Islam M.M."/>
            <person name="Ahmed B."/>
            <person name="Halim A."/>
            <person name="Hossen Q.M.M."/>
            <person name="Hossain M.Z."/>
            <person name="Ahmed R."/>
            <person name="Khan M.M."/>
            <person name="Islam R."/>
            <person name="Rashid M.M."/>
            <person name="Khan S.A."/>
            <person name="Rahman M.S."/>
            <person name="Alam M."/>
            <person name="Yahiya A.S."/>
            <person name="Khan M.S."/>
            <person name="Azam M.S."/>
            <person name="Haque T."/>
            <person name="Lashkar M.Z.H."/>
            <person name="Akhand A.I."/>
            <person name="Morshed G."/>
            <person name="Roy S."/>
            <person name="Uddin K.S."/>
            <person name="Rabeya T."/>
            <person name="Hossain A.S."/>
            <person name="Chowdhury A."/>
            <person name="Snigdha A.R."/>
            <person name="Mortoza M.S."/>
            <person name="Matin S.A."/>
            <person name="Hoque S.M.E."/>
            <person name="Islam M.K."/>
            <person name="Roy D.K."/>
            <person name="Haider R."/>
            <person name="Moosa M.M."/>
            <person name="Elias S.M."/>
            <person name="Hasan A.M."/>
            <person name="Jahan S."/>
            <person name="Shafiuddin M."/>
            <person name="Mahmood N."/>
            <person name="Shommy N.S."/>
        </authorList>
    </citation>
    <scope>NUCLEOTIDE SEQUENCE [LARGE SCALE GENOMIC DNA]</scope>
    <source>
        <strain evidence="2">cv. O-4</strain>
    </source>
</reference>
<dbReference type="AlphaFoldDB" id="A0A1R3K1B2"/>
<dbReference type="EMBL" id="AWUE01014898">
    <property type="protein sequence ID" value="OMP00872.1"/>
    <property type="molecule type" value="Genomic_DNA"/>
</dbReference>
<organism evidence="1 2">
    <name type="scientific">Corchorus olitorius</name>
    <dbReference type="NCBI Taxonomy" id="93759"/>
    <lineage>
        <taxon>Eukaryota</taxon>
        <taxon>Viridiplantae</taxon>
        <taxon>Streptophyta</taxon>
        <taxon>Embryophyta</taxon>
        <taxon>Tracheophyta</taxon>
        <taxon>Spermatophyta</taxon>
        <taxon>Magnoliopsida</taxon>
        <taxon>eudicotyledons</taxon>
        <taxon>Gunneridae</taxon>
        <taxon>Pentapetalae</taxon>
        <taxon>rosids</taxon>
        <taxon>malvids</taxon>
        <taxon>Malvales</taxon>
        <taxon>Malvaceae</taxon>
        <taxon>Grewioideae</taxon>
        <taxon>Apeibeae</taxon>
        <taxon>Corchorus</taxon>
    </lineage>
</organism>